<keyword evidence="2" id="KW-1185">Reference proteome</keyword>
<gene>
    <name evidence="1" type="ORF">M9458_037776</name>
</gene>
<dbReference type="Proteomes" id="UP001529510">
    <property type="component" value="Unassembled WGS sequence"/>
</dbReference>
<organism evidence="1 2">
    <name type="scientific">Cirrhinus mrigala</name>
    <name type="common">Mrigala</name>
    <dbReference type="NCBI Taxonomy" id="683832"/>
    <lineage>
        <taxon>Eukaryota</taxon>
        <taxon>Metazoa</taxon>
        <taxon>Chordata</taxon>
        <taxon>Craniata</taxon>
        <taxon>Vertebrata</taxon>
        <taxon>Euteleostomi</taxon>
        <taxon>Actinopterygii</taxon>
        <taxon>Neopterygii</taxon>
        <taxon>Teleostei</taxon>
        <taxon>Ostariophysi</taxon>
        <taxon>Cypriniformes</taxon>
        <taxon>Cyprinidae</taxon>
        <taxon>Labeoninae</taxon>
        <taxon>Labeonini</taxon>
        <taxon>Cirrhinus</taxon>
    </lineage>
</organism>
<evidence type="ECO:0000313" key="1">
    <source>
        <dbReference type="EMBL" id="KAL0165932.1"/>
    </source>
</evidence>
<proteinExistence type="predicted"/>
<dbReference type="AlphaFoldDB" id="A0ABD0NVR0"/>
<feature type="non-terminal residue" evidence="1">
    <location>
        <position position="72"/>
    </location>
</feature>
<name>A0ABD0NVR0_CIRMR</name>
<sequence length="72" mass="8071">IHCPFFGIKSLLCSFFPPGNWLDTLPSEEVDVESVKEDSLPQLPQYEELLEVVTCAVAKLNINRPAEKQAEP</sequence>
<reference evidence="1 2" key="1">
    <citation type="submission" date="2024-05" db="EMBL/GenBank/DDBJ databases">
        <title>Genome sequencing and assembly of Indian major carp, Cirrhinus mrigala (Hamilton, 1822).</title>
        <authorList>
            <person name="Mohindra V."/>
            <person name="Chowdhury L.M."/>
            <person name="Lal K."/>
            <person name="Jena J.K."/>
        </authorList>
    </citation>
    <scope>NUCLEOTIDE SEQUENCE [LARGE SCALE GENOMIC DNA]</scope>
    <source>
        <strain evidence="1">CM1030</strain>
        <tissue evidence="1">Blood</tissue>
    </source>
</reference>
<protein>
    <submittedName>
        <fullName evidence="1">Uncharacterized protein</fullName>
    </submittedName>
</protein>
<feature type="non-terminal residue" evidence="1">
    <location>
        <position position="1"/>
    </location>
</feature>
<accession>A0ABD0NVR0</accession>
<comment type="caution">
    <text evidence="1">The sequence shown here is derived from an EMBL/GenBank/DDBJ whole genome shotgun (WGS) entry which is preliminary data.</text>
</comment>
<evidence type="ECO:0000313" key="2">
    <source>
        <dbReference type="Proteomes" id="UP001529510"/>
    </source>
</evidence>
<dbReference type="EMBL" id="JAMKFB020000019">
    <property type="protein sequence ID" value="KAL0165932.1"/>
    <property type="molecule type" value="Genomic_DNA"/>
</dbReference>